<dbReference type="Pfam" id="PF18480">
    <property type="entry name" value="DUF5615"/>
    <property type="match status" value="1"/>
</dbReference>
<dbReference type="InterPro" id="IPR041049">
    <property type="entry name" value="DUF5615"/>
</dbReference>
<keyword evidence="3" id="KW-1185">Reference proteome</keyword>
<proteinExistence type="predicted"/>
<accession>A0A8J7DCJ7</accession>
<name>A0A8J7DCJ7_9CYAN</name>
<evidence type="ECO:0000313" key="3">
    <source>
        <dbReference type="Proteomes" id="UP000636505"/>
    </source>
</evidence>
<dbReference type="AlphaFoldDB" id="A0A8J7DCJ7"/>
<dbReference type="EMBL" id="JADEXG010000044">
    <property type="protein sequence ID" value="MBE9078967.1"/>
    <property type="molecule type" value="Genomic_DNA"/>
</dbReference>
<dbReference type="Proteomes" id="UP000636505">
    <property type="component" value="Unassembled WGS sequence"/>
</dbReference>
<evidence type="ECO:0000313" key="2">
    <source>
        <dbReference type="EMBL" id="MBE9078967.1"/>
    </source>
</evidence>
<protein>
    <submittedName>
        <fullName evidence="2">DUF5615 family PIN-like protein</fullName>
    </submittedName>
</protein>
<organism evidence="2 3">
    <name type="scientific">Vasconcelosia minhoensis LEGE 07310</name>
    <dbReference type="NCBI Taxonomy" id="915328"/>
    <lineage>
        <taxon>Bacteria</taxon>
        <taxon>Bacillati</taxon>
        <taxon>Cyanobacteriota</taxon>
        <taxon>Cyanophyceae</taxon>
        <taxon>Nodosilineales</taxon>
        <taxon>Cymatolegaceae</taxon>
        <taxon>Vasconcelosia</taxon>
        <taxon>Vasconcelosia minhoensis</taxon>
    </lineage>
</organism>
<evidence type="ECO:0000259" key="1">
    <source>
        <dbReference type="Pfam" id="PF18480"/>
    </source>
</evidence>
<comment type="caution">
    <text evidence="2">The sequence shown here is derived from an EMBL/GenBank/DDBJ whole genome shotgun (WGS) entry which is preliminary data.</text>
</comment>
<dbReference type="RefSeq" id="WP_193909378.1">
    <property type="nucleotide sequence ID" value="NZ_JADEXG010000044.1"/>
</dbReference>
<dbReference type="InterPro" id="IPR029060">
    <property type="entry name" value="PIN-like_dom_sf"/>
</dbReference>
<dbReference type="SUPFAM" id="SSF88723">
    <property type="entry name" value="PIN domain-like"/>
    <property type="match status" value="1"/>
</dbReference>
<sequence>MKILLDTCVWGGVRSELEAAGYDVIWSGEWERDPGDEEILSIAYRDGRVLITLDKDFGELAIVRRIPHRGIIRLVNLSGRQQAAVCLRVLEIYRGELVLGAIITAGLNRVRIRPFDEG</sequence>
<gene>
    <name evidence="2" type="ORF">IQ241_16975</name>
</gene>
<reference evidence="2" key="1">
    <citation type="submission" date="2020-10" db="EMBL/GenBank/DDBJ databases">
        <authorList>
            <person name="Castelo-Branco R."/>
            <person name="Eusebio N."/>
            <person name="Adriana R."/>
            <person name="Vieira A."/>
            <person name="Brugerolle De Fraissinette N."/>
            <person name="Rezende De Castro R."/>
            <person name="Schneider M.P."/>
            <person name="Vasconcelos V."/>
            <person name="Leao P.N."/>
        </authorList>
    </citation>
    <scope>NUCLEOTIDE SEQUENCE</scope>
    <source>
        <strain evidence="2">LEGE 07310</strain>
    </source>
</reference>
<feature type="domain" description="DUF5615" evidence="1">
    <location>
        <begin position="1"/>
        <end position="100"/>
    </location>
</feature>